<comment type="similarity">
    <text evidence="4 19">In the C-terminal section; belongs to the NnrD/CARKD family.</text>
</comment>
<keyword evidence="6 17" id="KW-0547">Nucleotide-binding</keyword>
<comment type="similarity">
    <text evidence="17">Belongs to the NnrD/CARKD family.</text>
</comment>
<feature type="binding site" evidence="17">
    <location>
        <position position="325"/>
    </location>
    <ligand>
        <name>(6S)-NADPHX</name>
        <dbReference type="ChEBI" id="CHEBI:64076"/>
    </ligand>
</feature>
<feature type="binding site" evidence="17">
    <location>
        <position position="442"/>
    </location>
    <ligand>
        <name>AMP</name>
        <dbReference type="ChEBI" id="CHEBI:456215"/>
    </ligand>
</feature>
<keyword evidence="7 17" id="KW-0067">ATP-binding</keyword>
<reference evidence="23" key="1">
    <citation type="submission" date="2017-09" db="EMBL/GenBank/DDBJ databases">
        <title>Luteimonas liuhanmingii sp.nov., isolated from the intestinal contents of Tibetan Plateau Pika in Yushu, Qinghai Province, China.</title>
        <authorList>
            <person name="Gui Z."/>
        </authorList>
    </citation>
    <scope>NUCLEOTIDE SEQUENCE [LARGE SCALE GENOMIC DNA]</scope>
    <source>
        <strain evidence="23">100111</strain>
    </source>
</reference>
<dbReference type="NCBIfam" id="TIGR00196">
    <property type="entry name" value="yjeF_cterm"/>
    <property type="match status" value="1"/>
</dbReference>
<keyword evidence="10 17" id="KW-0520">NAD</keyword>
<evidence type="ECO:0000256" key="16">
    <source>
        <dbReference type="ARBA" id="ARBA00049209"/>
    </source>
</evidence>
<dbReference type="RefSeq" id="WP_096297509.1">
    <property type="nucleotide sequence ID" value="NZ_CP023406.1"/>
</dbReference>
<dbReference type="InterPro" id="IPR029056">
    <property type="entry name" value="Ribokinase-like"/>
</dbReference>
<comment type="function">
    <text evidence="14 19">Bifunctional enzyme that catalyzes the epimerization of the S- and R-forms of NAD(P)HX and the dehydration of the S-form of NAD(P)HX at the expense of ADP, which is converted to AMP. This allows the repair of both epimers of NAD(P)HX, a damaged form of NAD(P)H that is a result of enzymatic or heat-dependent hydration.</text>
</comment>
<evidence type="ECO:0000256" key="15">
    <source>
        <dbReference type="ARBA" id="ARBA00048238"/>
    </source>
</evidence>
<comment type="cofactor">
    <cofactor evidence="18 19">
        <name>K(+)</name>
        <dbReference type="ChEBI" id="CHEBI:29103"/>
    </cofactor>
    <text evidence="18 19">Binds 1 potassium ion per subunit.</text>
</comment>
<evidence type="ECO:0000256" key="1">
    <source>
        <dbReference type="ARBA" id="ARBA00000013"/>
    </source>
</evidence>
<proteinExistence type="inferred from homology"/>
<evidence type="ECO:0000256" key="3">
    <source>
        <dbReference type="ARBA" id="ARBA00006001"/>
    </source>
</evidence>
<dbReference type="EC" id="5.1.99.6" evidence="19"/>
<dbReference type="AlphaFoldDB" id="A0A290XDI3"/>
<dbReference type="GO" id="GO:0046872">
    <property type="term" value="F:metal ion binding"/>
    <property type="evidence" value="ECO:0007669"/>
    <property type="project" value="UniProtKB-UniRule"/>
</dbReference>
<evidence type="ECO:0000256" key="19">
    <source>
        <dbReference type="PIRNR" id="PIRNR017184"/>
    </source>
</evidence>
<dbReference type="Proteomes" id="UP000218968">
    <property type="component" value="Chromosome"/>
</dbReference>
<keyword evidence="13" id="KW-0511">Multifunctional enzyme</keyword>
<dbReference type="InterPro" id="IPR030677">
    <property type="entry name" value="Nnr"/>
</dbReference>
<dbReference type="InterPro" id="IPR004443">
    <property type="entry name" value="YjeF_N_dom"/>
</dbReference>
<dbReference type="PANTHER" id="PTHR12592:SF0">
    <property type="entry name" value="ATP-DEPENDENT (S)-NAD(P)H-HYDRATE DEHYDRATASE"/>
    <property type="match status" value="1"/>
</dbReference>
<evidence type="ECO:0000256" key="2">
    <source>
        <dbReference type="ARBA" id="ARBA00000909"/>
    </source>
</evidence>
<evidence type="ECO:0000256" key="11">
    <source>
        <dbReference type="ARBA" id="ARBA00023235"/>
    </source>
</evidence>
<feature type="binding site" evidence="18">
    <location>
        <position position="68"/>
    </location>
    <ligand>
        <name>K(+)</name>
        <dbReference type="ChEBI" id="CHEBI:29103"/>
    </ligand>
</feature>
<keyword evidence="11 18" id="KW-0413">Isomerase</keyword>
<name>A0A290XDI3_9GAMM</name>
<evidence type="ECO:0000256" key="10">
    <source>
        <dbReference type="ARBA" id="ARBA00023027"/>
    </source>
</evidence>
<feature type="domain" description="YjeF C-terminal" evidence="20">
    <location>
        <begin position="229"/>
        <end position="502"/>
    </location>
</feature>
<comment type="function">
    <text evidence="17">Catalyzes the dehydration of the S-form of NAD(P)HX at the expense of ADP, which is converted to AMP. Together with NAD(P)HX epimerase, which catalyzes the epimerization of the S- and R-forms, the enzyme allows the repair of both epimers of NAD(P)HX, a damaged form of NAD(P)H that is a result of enzymatic or heat-dependent hydration.</text>
</comment>
<keyword evidence="23" id="KW-1185">Reference proteome</keyword>
<dbReference type="KEGG" id="lum:CNR27_06815"/>
<evidence type="ECO:0000259" key="21">
    <source>
        <dbReference type="PROSITE" id="PS51385"/>
    </source>
</evidence>
<evidence type="ECO:0000256" key="7">
    <source>
        <dbReference type="ARBA" id="ARBA00022840"/>
    </source>
</evidence>
<dbReference type="PIRSF" id="PIRSF017184">
    <property type="entry name" value="Nnr"/>
    <property type="match status" value="1"/>
</dbReference>
<feature type="binding site" evidence="17">
    <location>
        <position position="443"/>
    </location>
    <ligand>
        <name>(6S)-NADPHX</name>
        <dbReference type="ChEBI" id="CHEBI:64076"/>
    </ligand>
</feature>
<dbReference type="InterPro" id="IPR017953">
    <property type="entry name" value="Carbohydrate_kinase_pred_CS"/>
</dbReference>
<dbReference type="GO" id="GO:0110051">
    <property type="term" value="P:metabolite repair"/>
    <property type="evidence" value="ECO:0007669"/>
    <property type="project" value="TreeGrafter"/>
</dbReference>
<dbReference type="CDD" id="cd01171">
    <property type="entry name" value="YXKO-related"/>
    <property type="match status" value="1"/>
</dbReference>
<dbReference type="GO" id="GO:0052856">
    <property type="term" value="F:NAD(P)HX epimerase activity"/>
    <property type="evidence" value="ECO:0007669"/>
    <property type="project" value="UniProtKB-UniRule"/>
</dbReference>
<feature type="binding site" evidence="18">
    <location>
        <begin position="134"/>
        <end position="140"/>
    </location>
    <ligand>
        <name>(6S)-NADPHX</name>
        <dbReference type="ChEBI" id="CHEBI:64076"/>
    </ligand>
</feature>
<feature type="binding site" evidence="17">
    <location>
        <position position="376"/>
    </location>
    <ligand>
        <name>(6S)-NADPHX</name>
        <dbReference type="ChEBI" id="CHEBI:64076"/>
    </ligand>
</feature>
<comment type="subunit">
    <text evidence="17">Homotetramer.</text>
</comment>
<comment type="catalytic activity">
    <reaction evidence="16 17 19">
        <text>(6S)-NADPHX + ADP = AMP + phosphate + NADPH + H(+)</text>
        <dbReference type="Rhea" id="RHEA:32235"/>
        <dbReference type="ChEBI" id="CHEBI:15378"/>
        <dbReference type="ChEBI" id="CHEBI:43474"/>
        <dbReference type="ChEBI" id="CHEBI:57783"/>
        <dbReference type="ChEBI" id="CHEBI:64076"/>
        <dbReference type="ChEBI" id="CHEBI:456215"/>
        <dbReference type="ChEBI" id="CHEBI:456216"/>
        <dbReference type="EC" id="4.2.1.136"/>
    </reaction>
</comment>
<dbReference type="SUPFAM" id="SSF64153">
    <property type="entry name" value="YjeF N-terminal domain-like"/>
    <property type="match status" value="1"/>
</dbReference>
<feature type="binding site" evidence="17">
    <location>
        <begin position="413"/>
        <end position="417"/>
    </location>
    <ligand>
        <name>AMP</name>
        <dbReference type="ChEBI" id="CHEBI:456215"/>
    </ligand>
</feature>
<dbReference type="HAMAP" id="MF_01965">
    <property type="entry name" value="NADHX_dehydratase"/>
    <property type="match status" value="1"/>
</dbReference>
<comment type="similarity">
    <text evidence="18">Belongs to the NnrE/AIBP family.</text>
</comment>
<evidence type="ECO:0000256" key="4">
    <source>
        <dbReference type="ARBA" id="ARBA00009524"/>
    </source>
</evidence>
<dbReference type="PROSITE" id="PS51385">
    <property type="entry name" value="YJEF_N"/>
    <property type="match status" value="1"/>
</dbReference>
<comment type="catalytic activity">
    <reaction evidence="15 17 19">
        <text>(6S)-NADHX + ADP = AMP + phosphate + NADH + H(+)</text>
        <dbReference type="Rhea" id="RHEA:32223"/>
        <dbReference type="ChEBI" id="CHEBI:15378"/>
        <dbReference type="ChEBI" id="CHEBI:43474"/>
        <dbReference type="ChEBI" id="CHEBI:57945"/>
        <dbReference type="ChEBI" id="CHEBI:64074"/>
        <dbReference type="ChEBI" id="CHEBI:456215"/>
        <dbReference type="ChEBI" id="CHEBI:456216"/>
        <dbReference type="EC" id="4.2.1.136"/>
    </reaction>
</comment>
<feature type="domain" description="YjeF N-terminal" evidence="21">
    <location>
        <begin position="20"/>
        <end position="220"/>
    </location>
</feature>
<dbReference type="PROSITE" id="PS51383">
    <property type="entry name" value="YJEF_C_3"/>
    <property type="match status" value="1"/>
</dbReference>
<dbReference type="Pfam" id="PF03853">
    <property type="entry name" value="YjeF_N"/>
    <property type="match status" value="1"/>
</dbReference>
<organism evidence="22 23">
    <name type="scientific">Luteimonas chenhongjianii</name>
    <dbReference type="NCBI Taxonomy" id="2006110"/>
    <lineage>
        <taxon>Bacteria</taxon>
        <taxon>Pseudomonadati</taxon>
        <taxon>Pseudomonadota</taxon>
        <taxon>Gammaproteobacteria</taxon>
        <taxon>Lysobacterales</taxon>
        <taxon>Lysobacteraceae</taxon>
        <taxon>Luteimonas</taxon>
    </lineage>
</organism>
<evidence type="ECO:0000259" key="20">
    <source>
        <dbReference type="PROSITE" id="PS51383"/>
    </source>
</evidence>
<dbReference type="OrthoDB" id="9806925at2"/>
<comment type="catalytic activity">
    <reaction evidence="1 18 19">
        <text>(6R)-NADHX = (6S)-NADHX</text>
        <dbReference type="Rhea" id="RHEA:32215"/>
        <dbReference type="ChEBI" id="CHEBI:64074"/>
        <dbReference type="ChEBI" id="CHEBI:64075"/>
        <dbReference type="EC" id="5.1.99.6"/>
    </reaction>
</comment>
<feature type="binding site" evidence="18">
    <location>
        <position position="130"/>
    </location>
    <ligand>
        <name>K(+)</name>
        <dbReference type="ChEBI" id="CHEBI:29103"/>
    </ligand>
</feature>
<gene>
    <name evidence="17" type="primary">nnrD</name>
    <name evidence="18" type="synonym">nnrE</name>
    <name evidence="22" type="ORF">CNR27_06815</name>
</gene>
<keyword evidence="8 17" id="KW-0521">NADP</keyword>
<comment type="caution">
    <text evidence="18">Lacks conserved residue(s) required for the propagation of feature annotation.</text>
</comment>
<feature type="binding site" evidence="18">
    <location>
        <begin position="67"/>
        <end position="71"/>
    </location>
    <ligand>
        <name>(6S)-NADPHX</name>
        <dbReference type="ChEBI" id="CHEBI:64076"/>
    </ligand>
</feature>
<evidence type="ECO:0000313" key="23">
    <source>
        <dbReference type="Proteomes" id="UP000218968"/>
    </source>
</evidence>
<evidence type="ECO:0000256" key="17">
    <source>
        <dbReference type="HAMAP-Rule" id="MF_01965"/>
    </source>
</evidence>
<feature type="binding site" evidence="18">
    <location>
        <position position="163"/>
    </location>
    <ligand>
        <name>(6S)-NADPHX</name>
        <dbReference type="ChEBI" id="CHEBI:64076"/>
    </ligand>
</feature>
<evidence type="ECO:0000256" key="8">
    <source>
        <dbReference type="ARBA" id="ARBA00022857"/>
    </source>
</evidence>
<evidence type="ECO:0000256" key="9">
    <source>
        <dbReference type="ARBA" id="ARBA00022958"/>
    </source>
</evidence>
<dbReference type="InterPro" id="IPR000631">
    <property type="entry name" value="CARKD"/>
</dbReference>
<dbReference type="Gene3D" id="3.40.50.10260">
    <property type="entry name" value="YjeF N-terminal domain"/>
    <property type="match status" value="1"/>
</dbReference>
<evidence type="ECO:0000256" key="6">
    <source>
        <dbReference type="ARBA" id="ARBA00022741"/>
    </source>
</evidence>
<dbReference type="HAMAP" id="MF_01966">
    <property type="entry name" value="NADHX_epimerase"/>
    <property type="match status" value="1"/>
</dbReference>
<evidence type="ECO:0000256" key="14">
    <source>
        <dbReference type="ARBA" id="ARBA00025153"/>
    </source>
</evidence>
<dbReference type="Gene3D" id="3.40.1190.20">
    <property type="match status" value="1"/>
</dbReference>
<evidence type="ECO:0000256" key="12">
    <source>
        <dbReference type="ARBA" id="ARBA00023239"/>
    </source>
</evidence>
<evidence type="ECO:0000256" key="18">
    <source>
        <dbReference type="HAMAP-Rule" id="MF_01966"/>
    </source>
</evidence>
<comment type="cofactor">
    <cofactor evidence="17">
        <name>Mg(2+)</name>
        <dbReference type="ChEBI" id="CHEBI:18420"/>
    </cofactor>
</comment>
<keyword evidence="12 17" id="KW-0456">Lyase</keyword>
<dbReference type="GO" id="GO:0052855">
    <property type="term" value="F:ADP-dependent NAD(P)H-hydrate dehydratase activity"/>
    <property type="evidence" value="ECO:0007669"/>
    <property type="project" value="UniProtKB-UniRule"/>
</dbReference>
<dbReference type="Pfam" id="PF01256">
    <property type="entry name" value="Carb_kinase"/>
    <property type="match status" value="1"/>
</dbReference>
<dbReference type="PROSITE" id="PS01050">
    <property type="entry name" value="YJEF_C_2"/>
    <property type="match status" value="1"/>
</dbReference>
<comment type="function">
    <text evidence="18">Catalyzes the epimerization of the S- and R-forms of NAD(P)HX, a damaged form of NAD(P)H that is a result of enzymatic or heat-dependent hydration. This is a prerequisite for the S-specific NAD(P)H-hydrate dehydratase to allow the repair of both epimers of NAD(P)HX.</text>
</comment>
<protein>
    <recommendedName>
        <fullName evidence="19">Bifunctional NAD(P)H-hydrate repair enzyme</fullName>
    </recommendedName>
    <alternativeName>
        <fullName evidence="19">Nicotinamide nucleotide repair protein</fullName>
    </alternativeName>
    <domain>
        <recommendedName>
            <fullName evidence="19">ADP-dependent (S)-NAD(P)H-hydrate dehydratase</fullName>
            <ecNumber evidence="19">4.2.1.136</ecNumber>
        </recommendedName>
        <alternativeName>
            <fullName evidence="19">ADP-dependent NAD(P)HX dehydratase</fullName>
        </alternativeName>
    </domain>
    <domain>
        <recommendedName>
            <fullName evidence="19">NAD(P)H-hydrate epimerase</fullName>
            <ecNumber evidence="19">5.1.99.6</ecNumber>
        </recommendedName>
    </domain>
</protein>
<accession>A0A290XDI3</accession>
<dbReference type="EC" id="4.2.1.136" evidence="19"/>
<sequence length="505" mass="50105">MSAPCATPLPGSPLYDEAALRMLEAAALAQESDATGLMQRAGQAGWRTLLAHWPQAQRIVVVCGPGNNGGDGYVLARHAQAAGRAVVVVRLGTHASRTAPAQAMAAAFEAAGGTVEAFAGALPAADVVVDALFGIGLRQAPDAAATALIDAINSAGAPVLALDVPSGCAGDRGSADGAAVRATHTVQFLLPQLGLQTGDGPDLAGSLSLDTLGIDPLLADVPPQARRIAAADLGHWLRPRARNAHKGRHGRVLCIGGDHGTGGAVLLAAGAALRSGAGLVEVATQGAHVAPLLARWPEAMVRRTDSVSALAGALEAADVIALGPGLGQGAWGHALFDETVAAACAAPTPLVLDADALNLLAAHPRPLPPRTILTPHPGEAARLLGTTTDAIQRDRPAAVRELARRWNAVVVLKGAGSLVCAPDALPWLVAAGNPGMAAGGMGDVLTGVIAALCAQGLGVESAAACGALLHAVAGDVAASSGGARGLSPLDLIDALRSCANPGAAA</sequence>
<feature type="binding site" evidence="18">
    <location>
        <position position="166"/>
    </location>
    <ligand>
        <name>K(+)</name>
        <dbReference type="ChEBI" id="CHEBI:29103"/>
    </ligand>
</feature>
<evidence type="ECO:0000256" key="13">
    <source>
        <dbReference type="ARBA" id="ARBA00023268"/>
    </source>
</evidence>
<feature type="binding site" evidence="17">
    <location>
        <position position="264"/>
    </location>
    <ligand>
        <name>(6S)-NADPHX</name>
        <dbReference type="ChEBI" id="CHEBI:64076"/>
    </ligand>
</feature>
<comment type="catalytic activity">
    <reaction evidence="2 18 19">
        <text>(6R)-NADPHX = (6S)-NADPHX</text>
        <dbReference type="Rhea" id="RHEA:32227"/>
        <dbReference type="ChEBI" id="CHEBI:64076"/>
        <dbReference type="ChEBI" id="CHEBI:64077"/>
        <dbReference type="EC" id="5.1.99.6"/>
    </reaction>
</comment>
<evidence type="ECO:0000313" key="22">
    <source>
        <dbReference type="EMBL" id="ATD67187.1"/>
    </source>
</evidence>
<dbReference type="InterPro" id="IPR036652">
    <property type="entry name" value="YjeF_N_dom_sf"/>
</dbReference>
<evidence type="ECO:0000256" key="5">
    <source>
        <dbReference type="ARBA" id="ARBA00022723"/>
    </source>
</evidence>
<comment type="similarity">
    <text evidence="3 19">In the N-terminal section; belongs to the NnrE/AIBP family.</text>
</comment>
<dbReference type="EMBL" id="CP023406">
    <property type="protein sequence ID" value="ATD67187.1"/>
    <property type="molecule type" value="Genomic_DNA"/>
</dbReference>
<keyword evidence="9 18" id="KW-0630">Potassium</keyword>
<dbReference type="PANTHER" id="PTHR12592">
    <property type="entry name" value="ATP-DEPENDENT (S)-NAD(P)H-HYDRATE DEHYDRATASE FAMILY MEMBER"/>
    <property type="match status" value="1"/>
</dbReference>
<dbReference type="NCBIfam" id="TIGR00197">
    <property type="entry name" value="yjeF_nterm"/>
    <property type="match status" value="1"/>
</dbReference>
<keyword evidence="5 18" id="KW-0479">Metal-binding</keyword>
<dbReference type="SUPFAM" id="SSF53613">
    <property type="entry name" value="Ribokinase-like"/>
    <property type="match status" value="1"/>
</dbReference>
<dbReference type="GO" id="GO:0046496">
    <property type="term" value="P:nicotinamide nucleotide metabolic process"/>
    <property type="evidence" value="ECO:0007669"/>
    <property type="project" value="UniProtKB-UniRule"/>
</dbReference>
<dbReference type="GO" id="GO:0005524">
    <property type="term" value="F:ATP binding"/>
    <property type="evidence" value="ECO:0007669"/>
    <property type="project" value="UniProtKB-UniRule"/>
</dbReference>